<comment type="caution">
    <text evidence="1">The sequence shown here is derived from an EMBL/GenBank/DDBJ whole genome shotgun (WGS) entry which is preliminary data.</text>
</comment>
<organism evidence="1 2">
    <name type="scientific">Dubosiella muris</name>
    <dbReference type="NCBI Taxonomy" id="3038133"/>
    <lineage>
        <taxon>Bacteria</taxon>
        <taxon>Bacillati</taxon>
        <taxon>Bacillota</taxon>
        <taxon>Erysipelotrichia</taxon>
        <taxon>Erysipelotrichales</taxon>
        <taxon>Erysipelotrichaceae</taxon>
        <taxon>Dubosiella</taxon>
    </lineage>
</organism>
<keyword evidence="2" id="KW-1185">Reference proteome</keyword>
<proteinExistence type="predicted"/>
<gene>
    <name evidence="1" type="ORF">E5336_09755</name>
</gene>
<sequence length="250" mass="28230">MTKKKQKVKFGCLLLAVLAATGCSKTEVAEKEPQPPVVEEKKKIDLNDQVNRNVDFETLNAANEDVYAWISVPDTNVDYPIYQSKPDMEEDYYLLHKPDGTYDEAGSLYTQKENTRDFSDPVTVVYGHTAFAPGYEPMFSELHKLEDLDFFQAHPNFYVYTEAGKGLRYEVFAVTEFDDRLILGSEDFSDPAKLKDLIAEMQQSAGERVRPVEEDDPDVLILSTCVGVGSSRRFLVGARLVEQTDTPSEM</sequence>
<reference evidence="1" key="1">
    <citation type="submission" date="2019-04" db="EMBL/GenBank/DDBJ databases">
        <title>Microbes associate with the intestines of laboratory mice.</title>
        <authorList>
            <person name="Navarre W."/>
            <person name="Wong E."/>
            <person name="Huang K."/>
            <person name="Tropini C."/>
            <person name="Ng K."/>
            <person name="Yu B."/>
        </authorList>
    </citation>
    <scope>NUCLEOTIDE SEQUENCE</scope>
    <source>
        <strain evidence="1">NM09_H32</strain>
    </source>
</reference>
<dbReference type="Proteomes" id="UP000308836">
    <property type="component" value="Unassembled WGS sequence"/>
</dbReference>
<protein>
    <submittedName>
        <fullName evidence="1">Class B sortase</fullName>
    </submittedName>
</protein>
<dbReference type="EMBL" id="SRYG01000021">
    <property type="protein sequence ID" value="TGY65179.1"/>
    <property type="molecule type" value="Genomic_DNA"/>
</dbReference>
<name>A0AC61R5V9_9FIRM</name>
<evidence type="ECO:0000313" key="1">
    <source>
        <dbReference type="EMBL" id="TGY65179.1"/>
    </source>
</evidence>
<accession>A0AC61R5V9</accession>
<evidence type="ECO:0000313" key="2">
    <source>
        <dbReference type="Proteomes" id="UP000308836"/>
    </source>
</evidence>